<reference evidence="3" key="1">
    <citation type="submission" date="2023-03" db="EMBL/GenBank/DDBJ databases">
        <title>Chromosome-scale reference genome and RAD-based genetic map of yellow starthistle (Centaurea solstitialis) reveal putative structural variation and QTLs associated with invader traits.</title>
        <authorList>
            <person name="Reatini B."/>
            <person name="Cang F.A."/>
            <person name="Jiang Q."/>
            <person name="Mckibben M.T.W."/>
            <person name="Barker M.S."/>
            <person name="Rieseberg L.H."/>
            <person name="Dlugosch K.M."/>
        </authorList>
    </citation>
    <scope>NUCLEOTIDE SEQUENCE</scope>
    <source>
        <strain evidence="3">CAN-66</strain>
        <tissue evidence="3">Leaf</tissue>
    </source>
</reference>
<dbReference type="Pfam" id="PF14111">
    <property type="entry name" value="DUF4283"/>
    <property type="match status" value="1"/>
</dbReference>
<dbReference type="EMBL" id="JARYMX010000003">
    <property type="protein sequence ID" value="KAJ9557121.1"/>
    <property type="molecule type" value="Genomic_DNA"/>
</dbReference>
<dbReference type="SUPFAM" id="SSF56219">
    <property type="entry name" value="DNase I-like"/>
    <property type="match status" value="1"/>
</dbReference>
<feature type="region of interest" description="Disordered" evidence="1">
    <location>
        <begin position="429"/>
        <end position="556"/>
    </location>
</feature>
<feature type="region of interest" description="Disordered" evidence="1">
    <location>
        <begin position="619"/>
        <end position="663"/>
    </location>
</feature>
<feature type="compositionally biased region" description="Polar residues" evidence="1">
    <location>
        <begin position="461"/>
        <end position="471"/>
    </location>
</feature>
<dbReference type="Proteomes" id="UP001172457">
    <property type="component" value="Chromosome 3"/>
</dbReference>
<dbReference type="Pfam" id="PF00078">
    <property type="entry name" value="RVT_1"/>
    <property type="match status" value="1"/>
</dbReference>
<gene>
    <name evidence="3" type="ORF">OSB04_011735</name>
</gene>
<evidence type="ECO:0000313" key="4">
    <source>
        <dbReference type="Proteomes" id="UP001172457"/>
    </source>
</evidence>
<organism evidence="3 4">
    <name type="scientific">Centaurea solstitialis</name>
    <name type="common">yellow star-thistle</name>
    <dbReference type="NCBI Taxonomy" id="347529"/>
    <lineage>
        <taxon>Eukaryota</taxon>
        <taxon>Viridiplantae</taxon>
        <taxon>Streptophyta</taxon>
        <taxon>Embryophyta</taxon>
        <taxon>Tracheophyta</taxon>
        <taxon>Spermatophyta</taxon>
        <taxon>Magnoliopsida</taxon>
        <taxon>eudicotyledons</taxon>
        <taxon>Gunneridae</taxon>
        <taxon>Pentapetalae</taxon>
        <taxon>asterids</taxon>
        <taxon>campanulids</taxon>
        <taxon>Asterales</taxon>
        <taxon>Asteraceae</taxon>
        <taxon>Carduoideae</taxon>
        <taxon>Cardueae</taxon>
        <taxon>Centaureinae</taxon>
        <taxon>Centaurea</taxon>
    </lineage>
</organism>
<keyword evidence="4" id="KW-1185">Reference proteome</keyword>
<dbReference type="InterPro" id="IPR000477">
    <property type="entry name" value="RT_dom"/>
</dbReference>
<evidence type="ECO:0000256" key="1">
    <source>
        <dbReference type="SAM" id="MobiDB-lite"/>
    </source>
</evidence>
<dbReference type="PROSITE" id="PS50878">
    <property type="entry name" value="RT_POL"/>
    <property type="match status" value="1"/>
</dbReference>
<sequence>MLSIKLNKVFAAEDHLQRLCDIHPLLHISFSSFNGLFQSCALHVDSVAPTFFGRLGLGHVPRSSRGFLVTGILSESCRTLGNKSVSPFGVRRSRADVIEGLGFLVFGDPGSRADVINQSRSAITLWDFSAFSLRCLVSGGLRGVDLVYVSIMGFEDIFGEAIPQPSRKSVFDRLSGNTDVTKIKMGEDGKCFAEVVGKSDSDSLSFFPLENKVHSRVVLPIELTKEAMKIHHTTLYGYFLGPRIPFPVVEGYVKQLWGKFGFVKAMMNNNGIMFFKFNDLGGCDQVLANGPLMVRGVPMFVAQWNPLQGLTKPIHNTCPLWVKLHNVPLVAFNKEGISRIASALGVPKLMDACTASMCDKAWGRPGFAKVLVEIWAIGDLKRELEVVIPNPEGGEGSVVTIKVEYLWEPVQCSHCLVFGHKVTVCTRAPKVQSQTKKNSKVDSEGFVTVERRQWRPKQTDKPSSSGTSNVGDQGATVGISNVTILPNTSGSASVKPSEDSTKLTEVSVLPTAGSAKPNEGSVTPTEGSAKPSQGSAMPKEGSTTPSEVPFADPQDFSMPLKTDFVRTSRGVPEGSFRPPVTTVPKFTARRGQFVPNPKMATVDSATANVFSPLANLDKEAGGGESAASGGVAINKGKGSADRSSSGSKGGRGGPKDGKGLNAPEKQREVKSFLRLHSISLFAILESHLSSQSLASVVSNVFGRWSWVSNQNVSLHGTRIILAWDSAYMDVMVLESHAQFLHCEIRLRGDVQSWYCSVVYGANNSVLRRDLWSGLRKFRALLGYKPWMLMGDFNSMLFPHDALGGVSRRNADMVEFFECVEDIEVFDVSYTGIQHTWCQKPKDETGLRRKLDRILANVEFTDRFDDARARFHPRGISDHSPGVLTFKGGKRRRMFGFKFENFLVDHPLFFPTVQQAWEVHVEGTFMYRITTRLKSLKEPFRKLRRSYGNLTVKVADLKVELDVIQLACDLDPFNAELKEDLETLRVAYIQACRDECVFMKQRAKVQWLNEADSNTRFYHNVVRERRHSNQVRSVCNSDGVYVHDDEVPYAFIEHLKGFLGTADASLDPVIPQALFRNRLSLTDALFMIRPITDSDIRDAMFQIGTDKAPGSDGFTSQFFRAAWGIVGRDVTVAIHNFFYRGRLAKELNHTLICLLPKTPNASSVSDFRPISCCSVLYKCISKVVVNRMKPFLDGLVDRSQSAFILGRRIVDNILMAHELVVGYHLNVGEPRCAFKIDLRKAYDMVDWRFLVHMLEGFGFHPVLVSWIREMVSTTTYSVSVNGESWGHFPGKRGIRQGDPLSPYLFTLVMEGFAMIFKQCIAEASQFIHHPGCSDIALTHLCFADDLFVFTGGDVASVEVLKKALFLFEKRSGLSPNLTKSDVFFGNVVESEKLAILTCLPFRMGSFPIRYLGVPLSPVFLKVSDYGGLISRVKQRVQNWKMKALSFGGRRQLVISVLQSLQLYWMAIFVFPSSVIHELEVVLRSFLWAQGDAVQGKCRIAWNVVCQPRECGGLGFKDLTTWNRALIAKNLWDIISVRPTLWVSWVRNLLNPANFWIVRKSNTWSWVLRKMMDLRNIIRSHLIVAIGDGRNTHAWEDTWLDCGPLVNLITYRHIHRQGFDTTTTVRDFIDTVGGNWPNEWVERHPPIANLPLPTICRWCLGLGFVAITDWLPTQDRLVLWKHEPPDWKCSLCGVCLDSHQHLFFECPYAARVWFQITNAIGWLDAPSTWNEIMGALVGPSPPKKFICKIALAAAVYMIWKERNRRIFTSERRTDIVCAKDTIEIIMLRNAWKRMRKRKISRHVG</sequence>
<dbReference type="InterPro" id="IPR043502">
    <property type="entry name" value="DNA/RNA_pol_sf"/>
</dbReference>
<feature type="compositionally biased region" description="Polar residues" evidence="1">
    <location>
        <begin position="478"/>
        <end position="494"/>
    </location>
</feature>
<evidence type="ECO:0000313" key="3">
    <source>
        <dbReference type="EMBL" id="KAJ9557121.1"/>
    </source>
</evidence>
<evidence type="ECO:0000259" key="2">
    <source>
        <dbReference type="PROSITE" id="PS50878"/>
    </source>
</evidence>
<proteinExistence type="predicted"/>
<accession>A0AA38WQ96</accession>
<feature type="compositionally biased region" description="Basic and acidic residues" evidence="1">
    <location>
        <begin position="653"/>
        <end position="663"/>
    </location>
</feature>
<dbReference type="InterPro" id="IPR025558">
    <property type="entry name" value="DUF4283"/>
</dbReference>
<dbReference type="PANTHER" id="PTHR33116">
    <property type="entry name" value="REVERSE TRANSCRIPTASE ZINC-BINDING DOMAIN-CONTAINING PROTEIN-RELATED-RELATED"/>
    <property type="match status" value="1"/>
</dbReference>
<dbReference type="PANTHER" id="PTHR33116:SF76">
    <property type="entry name" value="DUF4283 DOMAIN-CONTAINING PROTEIN"/>
    <property type="match status" value="1"/>
</dbReference>
<name>A0AA38WQ96_9ASTR</name>
<feature type="compositionally biased region" description="Polar residues" evidence="1">
    <location>
        <begin position="520"/>
        <end position="546"/>
    </location>
</feature>
<dbReference type="InterPro" id="IPR036691">
    <property type="entry name" value="Endo/exonu/phosph_ase_sf"/>
</dbReference>
<feature type="compositionally biased region" description="Low complexity" evidence="1">
    <location>
        <begin position="625"/>
        <end position="646"/>
    </location>
</feature>
<dbReference type="InterPro" id="IPR026960">
    <property type="entry name" value="RVT-Znf"/>
</dbReference>
<protein>
    <recommendedName>
        <fullName evidence="2">Reverse transcriptase domain-containing protein</fullName>
    </recommendedName>
</protein>
<comment type="caution">
    <text evidence="3">The sequence shown here is derived from an EMBL/GenBank/DDBJ whole genome shotgun (WGS) entry which is preliminary data.</text>
</comment>
<feature type="domain" description="Reverse transcriptase" evidence="2">
    <location>
        <begin position="1135"/>
        <end position="1414"/>
    </location>
</feature>
<dbReference type="CDD" id="cd01650">
    <property type="entry name" value="RT_nLTR_like"/>
    <property type="match status" value="1"/>
</dbReference>
<dbReference type="Gene3D" id="3.60.10.10">
    <property type="entry name" value="Endonuclease/exonuclease/phosphatase"/>
    <property type="match status" value="1"/>
</dbReference>
<dbReference type="SUPFAM" id="SSF56672">
    <property type="entry name" value="DNA/RNA polymerases"/>
    <property type="match status" value="1"/>
</dbReference>
<dbReference type="Pfam" id="PF13966">
    <property type="entry name" value="zf-RVT"/>
    <property type="match status" value="1"/>
</dbReference>
<feature type="compositionally biased region" description="Basic and acidic residues" evidence="1">
    <location>
        <begin position="439"/>
        <end position="460"/>
    </location>
</feature>